<name>A0AAW4XTZ2_9BURK</name>
<dbReference type="RefSeq" id="WP_230771380.1">
    <property type="nucleotide sequence ID" value="NZ_JAJNCT010000005.1"/>
</dbReference>
<dbReference type="GO" id="GO:0050313">
    <property type="term" value="F:sulfur dioxygenase activity"/>
    <property type="evidence" value="ECO:0007669"/>
    <property type="project" value="InterPro"/>
</dbReference>
<dbReference type="GO" id="GO:0046872">
    <property type="term" value="F:metal ion binding"/>
    <property type="evidence" value="ECO:0007669"/>
    <property type="project" value="UniProtKB-KW"/>
</dbReference>
<evidence type="ECO:0000259" key="2">
    <source>
        <dbReference type="SMART" id="SM00849"/>
    </source>
</evidence>
<proteinExistence type="predicted"/>
<feature type="domain" description="Metallo-beta-lactamase" evidence="2">
    <location>
        <begin position="18"/>
        <end position="220"/>
    </location>
</feature>
<dbReference type="Proteomes" id="UP001199260">
    <property type="component" value="Unassembled WGS sequence"/>
</dbReference>
<dbReference type="AlphaFoldDB" id="A0AAW4XTZ2"/>
<dbReference type="GO" id="GO:0006749">
    <property type="term" value="P:glutathione metabolic process"/>
    <property type="evidence" value="ECO:0007669"/>
    <property type="project" value="InterPro"/>
</dbReference>
<dbReference type="InterPro" id="IPR051682">
    <property type="entry name" value="Mito_Persulfide_Diox"/>
</dbReference>
<organism evidence="3 4">
    <name type="scientific">Comamonas koreensis</name>
    <dbReference type="NCBI Taxonomy" id="160825"/>
    <lineage>
        <taxon>Bacteria</taxon>
        <taxon>Pseudomonadati</taxon>
        <taxon>Pseudomonadota</taxon>
        <taxon>Betaproteobacteria</taxon>
        <taxon>Burkholderiales</taxon>
        <taxon>Comamonadaceae</taxon>
        <taxon>Comamonas</taxon>
    </lineage>
</organism>
<dbReference type="SUPFAM" id="SSF56281">
    <property type="entry name" value="Metallo-hydrolase/oxidoreductase"/>
    <property type="match status" value="1"/>
</dbReference>
<dbReference type="EMBL" id="JAJNCT010000005">
    <property type="protein sequence ID" value="MCD2164204.1"/>
    <property type="molecule type" value="Genomic_DNA"/>
</dbReference>
<reference evidence="3 4" key="1">
    <citation type="submission" date="2021-11" db="EMBL/GenBank/DDBJ databases">
        <title>Genome sequence.</title>
        <authorList>
            <person name="Sun Q."/>
        </authorList>
    </citation>
    <scope>NUCLEOTIDE SEQUENCE [LARGE SCALE GENOMIC DNA]</scope>
    <source>
        <strain evidence="3 4">KCTC 12005</strain>
    </source>
</reference>
<dbReference type="CDD" id="cd07724">
    <property type="entry name" value="POD-like_MBL-fold"/>
    <property type="match status" value="1"/>
</dbReference>
<accession>A0AAW4XTZ2</accession>
<gene>
    <name evidence="3" type="ORF">LPW39_03530</name>
</gene>
<dbReference type="PANTHER" id="PTHR43084:SF1">
    <property type="entry name" value="PERSULFIDE DIOXYGENASE ETHE1, MITOCHONDRIAL"/>
    <property type="match status" value="1"/>
</dbReference>
<dbReference type="GO" id="GO:0070813">
    <property type="term" value="P:hydrogen sulfide metabolic process"/>
    <property type="evidence" value="ECO:0007669"/>
    <property type="project" value="TreeGrafter"/>
</dbReference>
<dbReference type="Pfam" id="PF00753">
    <property type="entry name" value="Lactamase_B"/>
    <property type="match status" value="1"/>
</dbReference>
<dbReference type="SMART" id="SM00849">
    <property type="entry name" value="Lactamase_B"/>
    <property type="match status" value="1"/>
</dbReference>
<dbReference type="PANTHER" id="PTHR43084">
    <property type="entry name" value="PERSULFIDE DIOXYGENASE ETHE1"/>
    <property type="match status" value="1"/>
</dbReference>
<keyword evidence="4" id="KW-1185">Reference proteome</keyword>
<protein>
    <submittedName>
        <fullName evidence="3">MBL fold metallo-hydrolase</fullName>
    </submittedName>
</protein>
<evidence type="ECO:0000313" key="3">
    <source>
        <dbReference type="EMBL" id="MCD2164204.1"/>
    </source>
</evidence>
<dbReference type="Gene3D" id="3.60.15.10">
    <property type="entry name" value="Ribonuclease Z/Hydroxyacylglutathione hydrolase-like"/>
    <property type="match status" value="1"/>
</dbReference>
<dbReference type="InterPro" id="IPR036866">
    <property type="entry name" value="RibonucZ/Hydroxyglut_hydro"/>
</dbReference>
<sequence>MTSTASFGVQAFFDAVTGTVSYVLHDAASREAAVIDPVWDFDVQSGRTSTASAQRIADYLQAEQLTLHWVLETHTHADHLSAAQWLRMQMPSGEVRVAAPVVIGQQITQVQKVFGGIYGMEDCIAPQGADFDCLLSDGDVLALGATRIRALGVPGHTPADLAYAVEAAGAVAAIFVGDTLFMPDVGTARCDFPGGDARALYRSIGRLLAHPPQTTLYVCHDYPPAGRAAAWCSTVAEQRAHNIHVHDGVDEAAFVAMREARDATLAMPQLMLPSVQVNIRAGRLPDADAQGRRFLKLPVDAL</sequence>
<comment type="caution">
    <text evidence="3">The sequence shown here is derived from an EMBL/GenBank/DDBJ whole genome shotgun (WGS) entry which is preliminary data.</text>
</comment>
<keyword evidence="1" id="KW-0479">Metal-binding</keyword>
<evidence type="ECO:0000313" key="4">
    <source>
        <dbReference type="Proteomes" id="UP001199260"/>
    </source>
</evidence>
<dbReference type="InterPro" id="IPR001279">
    <property type="entry name" value="Metallo-B-lactamas"/>
</dbReference>
<dbReference type="InterPro" id="IPR044528">
    <property type="entry name" value="POD-like_MBL-fold"/>
</dbReference>
<evidence type="ECO:0000256" key="1">
    <source>
        <dbReference type="ARBA" id="ARBA00022723"/>
    </source>
</evidence>